<keyword evidence="4" id="KW-0433">Leucine-rich repeat</keyword>
<evidence type="ECO:0000256" key="7">
    <source>
        <dbReference type="ARBA" id="ARBA00023136"/>
    </source>
</evidence>
<dbReference type="GO" id="GO:0016020">
    <property type="term" value="C:membrane"/>
    <property type="evidence" value="ECO:0007669"/>
    <property type="project" value="UniProtKB-SubCell"/>
</dbReference>
<evidence type="ECO:0000256" key="9">
    <source>
        <dbReference type="SAM" id="Phobius"/>
    </source>
</evidence>
<keyword evidence="5" id="KW-0732">Signal</keyword>
<reference evidence="11" key="1">
    <citation type="submission" date="2025-08" db="UniProtKB">
        <authorList>
            <consortium name="RefSeq"/>
        </authorList>
    </citation>
    <scope>IDENTIFICATION</scope>
    <source>
        <tissue evidence="11">Leaves</tissue>
    </source>
</reference>
<feature type="transmembrane region" description="Helical" evidence="9">
    <location>
        <begin position="6"/>
        <end position="35"/>
    </location>
</feature>
<keyword evidence="6" id="KW-0677">Repeat</keyword>
<dbReference type="Gene3D" id="3.80.10.10">
    <property type="entry name" value="Ribonuclease Inhibitor"/>
    <property type="match status" value="1"/>
</dbReference>
<evidence type="ECO:0000313" key="10">
    <source>
        <dbReference type="Proteomes" id="UP000235220"/>
    </source>
</evidence>
<evidence type="ECO:0000256" key="2">
    <source>
        <dbReference type="ARBA" id="ARBA00004370"/>
    </source>
</evidence>
<keyword evidence="7 9" id="KW-0472">Membrane</keyword>
<dbReference type="Pfam" id="PF00560">
    <property type="entry name" value="LRR_1"/>
    <property type="match status" value="1"/>
</dbReference>
<dbReference type="AlphaFoldDB" id="A0A6P9EKS7"/>
<evidence type="ECO:0000256" key="1">
    <source>
        <dbReference type="ARBA" id="ARBA00004191"/>
    </source>
</evidence>
<evidence type="ECO:0000256" key="4">
    <source>
        <dbReference type="ARBA" id="ARBA00022614"/>
    </source>
</evidence>
<dbReference type="PANTHER" id="PTHR48059">
    <property type="entry name" value="POLYGALACTURONASE INHIBITOR 1"/>
    <property type="match status" value="1"/>
</dbReference>
<proteinExistence type="inferred from homology"/>
<keyword evidence="10" id="KW-1185">Reference proteome</keyword>
<dbReference type="OrthoDB" id="2105857at2759"/>
<evidence type="ECO:0000256" key="6">
    <source>
        <dbReference type="ARBA" id="ARBA00022737"/>
    </source>
</evidence>
<comment type="similarity">
    <text evidence="8">Belongs to the polygalacturonase-inhibiting protein family.</text>
</comment>
<keyword evidence="9" id="KW-0812">Transmembrane</keyword>
<evidence type="ECO:0000256" key="3">
    <source>
        <dbReference type="ARBA" id="ARBA00022512"/>
    </source>
</evidence>
<sequence length="214" mass="23377">MASSASISIIAVACVTCILFYGIYLDIEVVVFVAASKSSPLDPEMKALLETGWWSSADTNNSSSPSECYDISCTAGGRVTKINLAKSYLEGEIPLSIINLTQLLTFDIASNNIHGSIPLEMGNMESWNHLYLSLNKISGSIPTGIGNLKNLMRLHLKSNNLIGPVPTTLDGCSYVQELILSHNYLIGRFSHRFADLYWLNTNLSHNFFGGEIPV</sequence>
<dbReference type="GeneID" id="118343758"/>
<dbReference type="RefSeq" id="XP_035544618.1">
    <property type="nucleotide sequence ID" value="XM_035688725.1"/>
</dbReference>
<evidence type="ECO:0000313" key="11">
    <source>
        <dbReference type="RefSeq" id="XP_035544618.1"/>
    </source>
</evidence>
<protein>
    <submittedName>
        <fullName evidence="11">Probable leucine-rich repeat receptor-like protein kinase At1g35710</fullName>
    </submittedName>
</protein>
<organism evidence="10 11">
    <name type="scientific">Juglans regia</name>
    <name type="common">English walnut</name>
    <dbReference type="NCBI Taxonomy" id="51240"/>
    <lineage>
        <taxon>Eukaryota</taxon>
        <taxon>Viridiplantae</taxon>
        <taxon>Streptophyta</taxon>
        <taxon>Embryophyta</taxon>
        <taxon>Tracheophyta</taxon>
        <taxon>Spermatophyta</taxon>
        <taxon>Magnoliopsida</taxon>
        <taxon>eudicotyledons</taxon>
        <taxon>Gunneridae</taxon>
        <taxon>Pentapetalae</taxon>
        <taxon>rosids</taxon>
        <taxon>fabids</taxon>
        <taxon>Fagales</taxon>
        <taxon>Juglandaceae</taxon>
        <taxon>Juglans</taxon>
    </lineage>
</organism>
<dbReference type="KEGG" id="jre:118343758"/>
<keyword evidence="9" id="KW-1133">Transmembrane helix</keyword>
<gene>
    <name evidence="11" type="primary">LOC118343758</name>
</gene>
<dbReference type="InterPro" id="IPR032675">
    <property type="entry name" value="LRR_dom_sf"/>
</dbReference>
<dbReference type="SUPFAM" id="SSF52058">
    <property type="entry name" value="L domain-like"/>
    <property type="match status" value="1"/>
</dbReference>
<comment type="subcellular location">
    <subcellularLocation>
        <location evidence="2">Membrane</location>
    </subcellularLocation>
    <subcellularLocation>
        <location evidence="1">Secreted</location>
        <location evidence="1">Cell wall</location>
    </subcellularLocation>
</comment>
<evidence type="ECO:0000256" key="5">
    <source>
        <dbReference type="ARBA" id="ARBA00022729"/>
    </source>
</evidence>
<keyword evidence="3" id="KW-0964">Secreted</keyword>
<name>A0A6P9EKS7_JUGRE</name>
<dbReference type="FunFam" id="3.80.10.10:FF:000400">
    <property type="entry name" value="Nuclear pore complex protein NUP107"/>
    <property type="match status" value="1"/>
</dbReference>
<dbReference type="InterPro" id="IPR001611">
    <property type="entry name" value="Leu-rich_rpt"/>
</dbReference>
<dbReference type="Proteomes" id="UP000235220">
    <property type="component" value="Chromosome 3"/>
</dbReference>
<dbReference type="InterPro" id="IPR051848">
    <property type="entry name" value="PGIP"/>
</dbReference>
<keyword evidence="3" id="KW-0134">Cell wall</keyword>
<dbReference type="PANTHER" id="PTHR48059:SF30">
    <property type="entry name" value="OS06G0587000 PROTEIN"/>
    <property type="match status" value="1"/>
</dbReference>
<evidence type="ECO:0000256" key="8">
    <source>
        <dbReference type="ARBA" id="ARBA00038043"/>
    </source>
</evidence>
<dbReference type="InParanoid" id="A0A6P9EKS7"/>
<accession>A0A6P9EKS7</accession>